<evidence type="ECO:0000256" key="1">
    <source>
        <dbReference type="SAM" id="MobiDB-lite"/>
    </source>
</evidence>
<reference evidence="3 4" key="1">
    <citation type="journal article" date="2018" name="PLoS Genet.">
        <title>Population sequencing reveals clonal diversity and ancestral inbreeding in the grapevine cultivar Chardonnay.</title>
        <authorList>
            <person name="Roach M.J."/>
            <person name="Johnson D.L."/>
            <person name="Bohlmann J."/>
            <person name="van Vuuren H.J."/>
            <person name="Jones S.J."/>
            <person name="Pretorius I.S."/>
            <person name="Schmidt S.A."/>
            <person name="Borneman A.R."/>
        </authorList>
    </citation>
    <scope>NUCLEOTIDE SEQUENCE [LARGE SCALE GENOMIC DNA]</scope>
    <source>
        <strain evidence="4">cv. Chardonnay</strain>
        <tissue evidence="3">Leaf</tissue>
    </source>
</reference>
<evidence type="ECO:0000313" key="4">
    <source>
        <dbReference type="Proteomes" id="UP000288805"/>
    </source>
</evidence>
<evidence type="ECO:0000259" key="2">
    <source>
        <dbReference type="Pfam" id="PF03732"/>
    </source>
</evidence>
<dbReference type="Proteomes" id="UP000288805">
    <property type="component" value="Unassembled WGS sequence"/>
</dbReference>
<dbReference type="Pfam" id="PF03732">
    <property type="entry name" value="Retrotrans_gag"/>
    <property type="match status" value="1"/>
</dbReference>
<dbReference type="PANTHER" id="PTHR33223">
    <property type="entry name" value="CCHC-TYPE DOMAIN-CONTAINING PROTEIN"/>
    <property type="match status" value="1"/>
</dbReference>
<dbReference type="EMBL" id="QGNW01000306">
    <property type="protein sequence ID" value="RVW77842.1"/>
    <property type="molecule type" value="Genomic_DNA"/>
</dbReference>
<gene>
    <name evidence="3" type="ORF">CK203_054445</name>
</gene>
<name>A0A438H036_VITVI</name>
<dbReference type="PANTHER" id="PTHR33223:SF8">
    <property type="entry name" value="OS04G0172440 PROTEIN"/>
    <property type="match status" value="1"/>
</dbReference>
<feature type="region of interest" description="Disordered" evidence="1">
    <location>
        <begin position="65"/>
        <end position="95"/>
    </location>
</feature>
<evidence type="ECO:0000313" key="3">
    <source>
        <dbReference type="EMBL" id="RVW77842.1"/>
    </source>
</evidence>
<accession>A0A438H036</accession>
<protein>
    <recommendedName>
        <fullName evidence="2">Retrotransposon gag domain-containing protein</fullName>
    </recommendedName>
</protein>
<dbReference type="InterPro" id="IPR005162">
    <property type="entry name" value="Retrotrans_gag_dom"/>
</dbReference>
<sequence length="237" mass="26765">MGEPSPLRNPLGTRGSAYVEVMTTLHGSTPSPWRRAEGCVPPEGGFTVTDLDSPLWIRVGGRLSRVSDQSDQRSDQRDMDSQMDSRPSRSQFRRYPVRYHSTATTSASQSVPQAIPFTLHSQIEVAPPPITSPIPLQRTQCSGQSIGQFRMPEIERYTGIGCPRIHLRLYSTVMRAHGLDDAQMVMLFPMSLSGAAQRWFASLEVSRRRTWDDLAQEFLRQFAFNTVIDVSRRELRL</sequence>
<feature type="compositionally biased region" description="Basic and acidic residues" evidence="1">
    <location>
        <begin position="68"/>
        <end position="80"/>
    </location>
</feature>
<feature type="domain" description="Retrotransposon gag" evidence="2">
    <location>
        <begin position="187"/>
        <end position="236"/>
    </location>
</feature>
<dbReference type="AlphaFoldDB" id="A0A438H036"/>
<comment type="caution">
    <text evidence="3">The sequence shown here is derived from an EMBL/GenBank/DDBJ whole genome shotgun (WGS) entry which is preliminary data.</text>
</comment>
<organism evidence="3 4">
    <name type="scientific">Vitis vinifera</name>
    <name type="common">Grape</name>
    <dbReference type="NCBI Taxonomy" id="29760"/>
    <lineage>
        <taxon>Eukaryota</taxon>
        <taxon>Viridiplantae</taxon>
        <taxon>Streptophyta</taxon>
        <taxon>Embryophyta</taxon>
        <taxon>Tracheophyta</taxon>
        <taxon>Spermatophyta</taxon>
        <taxon>Magnoliopsida</taxon>
        <taxon>eudicotyledons</taxon>
        <taxon>Gunneridae</taxon>
        <taxon>Pentapetalae</taxon>
        <taxon>rosids</taxon>
        <taxon>Vitales</taxon>
        <taxon>Vitaceae</taxon>
        <taxon>Viteae</taxon>
        <taxon>Vitis</taxon>
    </lineage>
</organism>
<proteinExistence type="predicted"/>